<organism evidence="2 3">
    <name type="scientific">Pseudoramibacter alactolyticus ATCC 23263</name>
    <dbReference type="NCBI Taxonomy" id="887929"/>
    <lineage>
        <taxon>Bacteria</taxon>
        <taxon>Bacillati</taxon>
        <taxon>Bacillota</taxon>
        <taxon>Clostridia</taxon>
        <taxon>Eubacteriales</taxon>
        <taxon>Eubacteriaceae</taxon>
        <taxon>Pseudoramibacter</taxon>
    </lineage>
</organism>
<proteinExistence type="predicted"/>
<keyword evidence="1" id="KW-0812">Transmembrane</keyword>
<reference evidence="2 3" key="1">
    <citation type="submission" date="2010-12" db="EMBL/GenBank/DDBJ databases">
        <authorList>
            <person name="Muzny D."/>
            <person name="Qin X."/>
            <person name="Deng J."/>
            <person name="Jiang H."/>
            <person name="Liu Y."/>
            <person name="Qu J."/>
            <person name="Song X.-Z."/>
            <person name="Zhang L."/>
            <person name="Thornton R."/>
            <person name="Coyle M."/>
            <person name="Francisco L."/>
            <person name="Jackson L."/>
            <person name="Javaid M."/>
            <person name="Korchina V."/>
            <person name="Kovar C."/>
            <person name="Mata R."/>
            <person name="Mathew T."/>
            <person name="Ngo R."/>
            <person name="Nguyen L."/>
            <person name="Nguyen N."/>
            <person name="Okwuonu G."/>
            <person name="Ongeri F."/>
            <person name="Pham C."/>
            <person name="Simmons D."/>
            <person name="Wilczek-Boney K."/>
            <person name="Hale W."/>
            <person name="Jakkamsetti A."/>
            <person name="Pham P."/>
            <person name="Ruth R."/>
            <person name="San Lucas F."/>
            <person name="Warren J."/>
            <person name="Zhang J."/>
            <person name="Zhao Z."/>
            <person name="Zhou C."/>
            <person name="Zhu D."/>
            <person name="Lee S."/>
            <person name="Bess C."/>
            <person name="Blankenburg K."/>
            <person name="Forbes L."/>
            <person name="Fu Q."/>
            <person name="Gubbala S."/>
            <person name="Hirani K."/>
            <person name="Jayaseelan J.C."/>
            <person name="Lara F."/>
            <person name="Munidasa M."/>
            <person name="Palculict T."/>
            <person name="Patil S."/>
            <person name="Pu L.-L."/>
            <person name="Saada N."/>
            <person name="Tang L."/>
            <person name="Weissenberger G."/>
            <person name="Zhu Y."/>
            <person name="Hemphill L."/>
            <person name="Shang Y."/>
            <person name="Youmans B."/>
            <person name="Ayvaz T."/>
            <person name="Ross M."/>
            <person name="Santibanez J."/>
            <person name="Aqrawi P."/>
            <person name="Gross S."/>
            <person name="Joshi V."/>
            <person name="Fowler G."/>
            <person name="Nazareth L."/>
            <person name="Reid J."/>
            <person name="Worley K."/>
            <person name="Petrosino J."/>
            <person name="Highlander S."/>
            <person name="Gibbs R."/>
        </authorList>
    </citation>
    <scope>NUCLEOTIDE SEQUENCE [LARGE SCALE GENOMIC DNA]</scope>
    <source>
        <strain evidence="2 3">ATCC 23263</strain>
    </source>
</reference>
<name>E6MDV6_9FIRM</name>
<feature type="transmembrane region" description="Helical" evidence="1">
    <location>
        <begin position="25"/>
        <end position="50"/>
    </location>
</feature>
<evidence type="ECO:0000256" key="1">
    <source>
        <dbReference type="SAM" id="Phobius"/>
    </source>
</evidence>
<dbReference type="AlphaFoldDB" id="E6MDV6"/>
<keyword evidence="1" id="KW-1133">Transmembrane helix</keyword>
<dbReference type="Pfam" id="PF11391">
    <property type="entry name" value="DUF2798"/>
    <property type="match status" value="1"/>
</dbReference>
<sequence>MLVAGRLAMKLTFCLFTPGRDNPAWITLGISATTMCVMCPLMSLVATLLFKHPGNQIAALWLQTFAVNFPMALCFQLFFCGPFVRMLFRRIFAKQLAADADRA</sequence>
<evidence type="ECO:0008006" key="4">
    <source>
        <dbReference type="Google" id="ProtNLM"/>
    </source>
</evidence>
<dbReference type="STRING" id="887929.HMP0721_0189"/>
<keyword evidence="1" id="KW-0472">Membrane</keyword>
<keyword evidence="3" id="KW-1185">Reference proteome</keyword>
<evidence type="ECO:0000313" key="2">
    <source>
        <dbReference type="EMBL" id="EFV02715.1"/>
    </source>
</evidence>
<dbReference type="Proteomes" id="UP000004754">
    <property type="component" value="Unassembled WGS sequence"/>
</dbReference>
<dbReference type="HOGENOM" id="CLU_2261351_0_0_9"/>
<gene>
    <name evidence="2" type="ORF">HMP0721_0189</name>
</gene>
<dbReference type="EMBL" id="AEQN01000005">
    <property type="protein sequence ID" value="EFV02715.1"/>
    <property type="molecule type" value="Genomic_DNA"/>
</dbReference>
<protein>
    <recommendedName>
        <fullName evidence="4">DUF2798 domain-containing protein</fullName>
    </recommendedName>
</protein>
<accession>E6MDV6</accession>
<dbReference type="InterPro" id="IPR021529">
    <property type="entry name" value="DUF2798"/>
</dbReference>
<evidence type="ECO:0000313" key="3">
    <source>
        <dbReference type="Proteomes" id="UP000004754"/>
    </source>
</evidence>
<feature type="transmembrane region" description="Helical" evidence="1">
    <location>
        <begin position="57"/>
        <end position="79"/>
    </location>
</feature>
<comment type="caution">
    <text evidence="2">The sequence shown here is derived from an EMBL/GenBank/DDBJ whole genome shotgun (WGS) entry which is preliminary data.</text>
</comment>